<dbReference type="Proteomes" id="UP000267159">
    <property type="component" value="Unassembled WGS sequence"/>
</dbReference>
<evidence type="ECO:0000313" key="4">
    <source>
        <dbReference type="Proteomes" id="UP000298073"/>
    </source>
</evidence>
<comment type="caution">
    <text evidence="1">The sequence shown here is derived from an EMBL/GenBank/DDBJ whole genome shotgun (WGS) entry which is preliminary data.</text>
</comment>
<accession>A0A3L7Z4G6</accession>
<dbReference type="RefSeq" id="WP_121765430.1">
    <property type="nucleotide sequence ID" value="NZ_CABIXU010000021.1"/>
</dbReference>
<dbReference type="EMBL" id="RAZM01000019">
    <property type="protein sequence ID" value="RLT80443.1"/>
    <property type="molecule type" value="Genomic_DNA"/>
</dbReference>
<protein>
    <recommendedName>
        <fullName evidence="5">DUF4302 domain-containing protein</fullName>
    </recommendedName>
</protein>
<evidence type="ECO:0008006" key="5">
    <source>
        <dbReference type="Google" id="ProtNLM"/>
    </source>
</evidence>
<gene>
    <name evidence="1" type="ORF">D7Y07_08170</name>
    <name evidence="2" type="ORF">E4T97_11555</name>
</gene>
<dbReference type="PROSITE" id="PS51257">
    <property type="entry name" value="PROKAR_LIPOPROTEIN"/>
    <property type="match status" value="1"/>
</dbReference>
<proteinExistence type="predicted"/>
<organism evidence="1 3">
    <name type="scientific">Bacteroides acidifaciens</name>
    <dbReference type="NCBI Taxonomy" id="85831"/>
    <lineage>
        <taxon>Bacteria</taxon>
        <taxon>Pseudomonadati</taxon>
        <taxon>Bacteroidota</taxon>
        <taxon>Bacteroidia</taxon>
        <taxon>Bacteroidales</taxon>
        <taxon>Bacteroidaceae</taxon>
        <taxon>Bacteroides</taxon>
    </lineage>
</organism>
<evidence type="ECO:0000313" key="3">
    <source>
        <dbReference type="Proteomes" id="UP000267159"/>
    </source>
</evidence>
<evidence type="ECO:0000313" key="2">
    <source>
        <dbReference type="EMBL" id="TFU49127.1"/>
    </source>
</evidence>
<name>A0A3L7Z4G6_9BACE</name>
<dbReference type="AlphaFoldDB" id="A0A3L7Z4G6"/>
<evidence type="ECO:0000313" key="1">
    <source>
        <dbReference type="EMBL" id="RLT80443.1"/>
    </source>
</evidence>
<sequence>MKKITYILMSLCCLTLYSCGMTEPWKDWENEGNLGEDRLRPSEVKRVLCGADGWKMTYEDVTFYFRFGEEGTADSDSDEKILENSVKTDYKLDFQGGEIVLLTLSNGGMMRYLSDNQESTFVITGYSDTQITAKGQTYGKPMTLVTVTDAEMKQAKDKKEQFIIAQNKKQAIEKLKSELGNGELRSANNAFYAHYSIACNDDVWKIKISHLDGKVLKHTEYAMTLTTSDDVKAVLDIEGLTVNGEAVKAIYFDYATSGLTTDNPAVKVTLNKSSDIVDRYNSSWKTHIVDRDYICDKFAGMPAQVEFDDRSPRHIVVCPGSNDSGQWHYIFFILQATADVQAGRVHFEDRGVEYLFGNYGDDAGLVRQIEAVDNFLNFNYAQSGFWMLEDGEYLYALSTDSDEWFRMKQ</sequence>
<dbReference type="EMBL" id="SPPV01000023">
    <property type="protein sequence ID" value="TFU49127.1"/>
    <property type="molecule type" value="Genomic_DNA"/>
</dbReference>
<reference evidence="2 4" key="2">
    <citation type="submission" date="2019-03" db="EMBL/GenBank/DDBJ databases">
        <title>Diversity of the mouse oral microbiome.</title>
        <authorList>
            <person name="Joseph S."/>
            <person name="Aduse-Opoku J."/>
            <person name="Curtis M."/>
            <person name="Wade W."/>
            <person name="Hashim A."/>
        </authorList>
    </citation>
    <scope>NUCLEOTIDE SEQUENCE [LARGE SCALE GENOMIC DNA]</scope>
    <source>
        <strain evidence="2 4">P2318</strain>
    </source>
</reference>
<reference evidence="1 3" key="1">
    <citation type="submission" date="2018-09" db="EMBL/GenBank/DDBJ databases">
        <title>Murine metabolic-syndrome-specific gut microbial biobank.</title>
        <authorList>
            <person name="Liu C."/>
        </authorList>
    </citation>
    <scope>NUCLEOTIDE SEQUENCE [LARGE SCALE GENOMIC DNA]</scope>
    <source>
        <strain evidence="1 3">0.1X-D8-26</strain>
    </source>
</reference>
<dbReference type="OrthoDB" id="1031032at2"/>
<dbReference type="Proteomes" id="UP000298073">
    <property type="component" value="Unassembled WGS sequence"/>
</dbReference>